<evidence type="ECO:0000313" key="2">
    <source>
        <dbReference type="EMBL" id="EGZ20499.1"/>
    </source>
</evidence>
<keyword evidence="3" id="KW-1185">Reference proteome</keyword>
<dbReference type="InterPro" id="IPR016024">
    <property type="entry name" value="ARM-type_fold"/>
</dbReference>
<feature type="domain" description="Tubulin-folding cofactor D ARM repeats" evidence="1">
    <location>
        <begin position="318"/>
        <end position="356"/>
    </location>
</feature>
<dbReference type="PANTHER" id="PTHR12658">
    <property type="entry name" value="BETA-TUBULIN COFACTOR D"/>
    <property type="match status" value="1"/>
</dbReference>
<dbReference type="KEGG" id="psoj:PHYSODRAFT_298608"/>
<proteinExistence type="predicted"/>
<organism evidence="2 3">
    <name type="scientific">Phytophthora sojae (strain P6497)</name>
    <name type="common">Soybean stem and root rot agent</name>
    <name type="synonym">Phytophthora megasperma f. sp. glycines</name>
    <dbReference type="NCBI Taxonomy" id="1094619"/>
    <lineage>
        <taxon>Eukaryota</taxon>
        <taxon>Sar</taxon>
        <taxon>Stramenopiles</taxon>
        <taxon>Oomycota</taxon>
        <taxon>Peronosporomycetes</taxon>
        <taxon>Peronosporales</taxon>
        <taxon>Peronosporaceae</taxon>
        <taxon>Phytophthora</taxon>
    </lineage>
</organism>
<dbReference type="GO" id="GO:0048487">
    <property type="term" value="F:beta-tubulin binding"/>
    <property type="evidence" value="ECO:0007669"/>
    <property type="project" value="InterPro"/>
</dbReference>
<dbReference type="InterPro" id="IPR033162">
    <property type="entry name" value="TBCD"/>
</dbReference>
<dbReference type="AlphaFoldDB" id="G4Z932"/>
<dbReference type="Proteomes" id="UP000002640">
    <property type="component" value="Unassembled WGS sequence"/>
</dbReference>
<dbReference type="InParanoid" id="G4Z932"/>
<dbReference type="Pfam" id="PF25767">
    <property type="entry name" value="ARM_TBCD_2nd"/>
    <property type="match status" value="2"/>
</dbReference>
<dbReference type="PANTHER" id="PTHR12658:SF0">
    <property type="entry name" value="TUBULIN-SPECIFIC CHAPERONE D"/>
    <property type="match status" value="1"/>
</dbReference>
<dbReference type="RefSeq" id="XP_009523216.1">
    <property type="nucleotide sequence ID" value="XM_009524921.1"/>
</dbReference>
<dbReference type="GO" id="GO:0007021">
    <property type="term" value="P:tubulin complex assembly"/>
    <property type="evidence" value="ECO:0007669"/>
    <property type="project" value="InterPro"/>
</dbReference>
<dbReference type="GO" id="GO:0005096">
    <property type="term" value="F:GTPase activator activity"/>
    <property type="evidence" value="ECO:0007669"/>
    <property type="project" value="InterPro"/>
</dbReference>
<accession>G4Z932</accession>
<sequence>MSADPSLESDSCSERRFFEEREQVRGLLQKLTQTRLPTPESDVDRDFLAAHSSVTSTLDKYLEQSHLLDPFLHEMLDPIVREIKRVMAERAQAQAQDQAEGVAFPCQVYRNPRLHKLFQLVYHLCKVRGYKTVVKLLPHEVSDFEPTLQLLQSQDRADHSAWETRYVLLLWLSMLCLVPFDLNTIDSAAESSNGAISIVSNIVTLCKDYLSDPGATQVAAAVCLSRLLSRPDMEQHYLTQFLSWANRELMTVSEGKDMRVLQFKVTGIMLCLAHIAKNSPREQHIEASRIYFASVMKLVAHLTEDDARSDRPSSSTLHRKLSVKLVQRLGLLYLLPKVRSWRYSRGLRSLELNMQSLGLTAGSTVTSMPSHAQVVRWSAAKGIGRITGRLPYEFADDIVQSVLELFVATEGDGAWHGASLALAELARRGVLLPQRLPDAVECVANALKYDIRKGTYSIGSHPRCLGTRKDRSAGPATRHDSHFS</sequence>
<dbReference type="STRING" id="1094619.G4Z932"/>
<evidence type="ECO:0000259" key="1">
    <source>
        <dbReference type="Pfam" id="PF25767"/>
    </source>
</evidence>
<dbReference type="OMA" id="ENNTETC"/>
<reference evidence="2 3" key="1">
    <citation type="journal article" date="2006" name="Science">
        <title>Phytophthora genome sequences uncover evolutionary origins and mechanisms of pathogenesis.</title>
        <authorList>
            <person name="Tyler B.M."/>
            <person name="Tripathy S."/>
            <person name="Zhang X."/>
            <person name="Dehal P."/>
            <person name="Jiang R.H."/>
            <person name="Aerts A."/>
            <person name="Arredondo F.D."/>
            <person name="Baxter L."/>
            <person name="Bensasson D."/>
            <person name="Beynon J.L."/>
            <person name="Chapman J."/>
            <person name="Damasceno C.M."/>
            <person name="Dorrance A.E."/>
            <person name="Dou D."/>
            <person name="Dickerman A.W."/>
            <person name="Dubchak I.L."/>
            <person name="Garbelotto M."/>
            <person name="Gijzen M."/>
            <person name="Gordon S.G."/>
            <person name="Govers F."/>
            <person name="Grunwald N.J."/>
            <person name="Huang W."/>
            <person name="Ivors K.L."/>
            <person name="Jones R.W."/>
            <person name="Kamoun S."/>
            <person name="Krampis K."/>
            <person name="Lamour K.H."/>
            <person name="Lee M.K."/>
            <person name="McDonald W.H."/>
            <person name="Medina M."/>
            <person name="Meijer H.J."/>
            <person name="Nordberg E.K."/>
            <person name="Maclean D.J."/>
            <person name="Ospina-Giraldo M.D."/>
            <person name="Morris P.F."/>
            <person name="Phuntumart V."/>
            <person name="Putnam N.H."/>
            <person name="Rash S."/>
            <person name="Rose J.K."/>
            <person name="Sakihama Y."/>
            <person name="Salamov A.A."/>
            <person name="Savidor A."/>
            <person name="Scheuring C.F."/>
            <person name="Smith B.M."/>
            <person name="Sobral B.W."/>
            <person name="Terry A."/>
            <person name="Torto-Alalibo T.A."/>
            <person name="Win J."/>
            <person name="Xu Z."/>
            <person name="Zhang H."/>
            <person name="Grigoriev I.V."/>
            <person name="Rokhsar D.S."/>
            <person name="Boore J.L."/>
        </authorList>
    </citation>
    <scope>NUCLEOTIDE SEQUENCE [LARGE SCALE GENOMIC DNA]</scope>
    <source>
        <strain evidence="2 3">P6497</strain>
    </source>
</reference>
<dbReference type="GO" id="GO:0000226">
    <property type="term" value="P:microtubule cytoskeleton organization"/>
    <property type="evidence" value="ECO:0007669"/>
    <property type="project" value="TreeGrafter"/>
</dbReference>
<dbReference type="SUPFAM" id="SSF48371">
    <property type="entry name" value="ARM repeat"/>
    <property type="match status" value="1"/>
</dbReference>
<name>G4Z932_PHYSP</name>
<dbReference type="GO" id="GO:0007023">
    <property type="term" value="P:post-chaperonin tubulin folding pathway"/>
    <property type="evidence" value="ECO:0007669"/>
    <property type="project" value="InterPro"/>
</dbReference>
<dbReference type="InterPro" id="IPR058033">
    <property type="entry name" value="ARM_TBCD_2nd"/>
</dbReference>
<evidence type="ECO:0000313" key="3">
    <source>
        <dbReference type="Proteomes" id="UP000002640"/>
    </source>
</evidence>
<dbReference type="GeneID" id="20641634"/>
<dbReference type="Pfam" id="PF23579">
    <property type="entry name" value="ARM_TBCD"/>
    <property type="match status" value="1"/>
</dbReference>
<feature type="domain" description="Tubulin-folding cofactor D ARM repeats" evidence="1">
    <location>
        <begin position="366"/>
        <end position="463"/>
    </location>
</feature>
<dbReference type="EMBL" id="JH159153">
    <property type="protein sequence ID" value="EGZ20499.1"/>
    <property type="molecule type" value="Genomic_DNA"/>
</dbReference>
<protein>
    <recommendedName>
        <fullName evidence="1">Tubulin-folding cofactor D ARM repeats domain-containing protein</fullName>
    </recommendedName>
</protein>
<gene>
    <name evidence="2" type="ORF">PHYSODRAFT_298608</name>
</gene>